<reference evidence="1 2" key="1">
    <citation type="submission" date="2018-03" db="EMBL/GenBank/DDBJ databases">
        <authorList>
            <person name="Keele B.F."/>
        </authorList>
    </citation>
    <scope>NUCLEOTIDE SEQUENCE [LARGE SCALE GENOMIC DNA]</scope>
    <source>
        <strain evidence="1 2">D20</strain>
    </source>
</reference>
<reference evidence="1 2" key="2">
    <citation type="submission" date="2018-04" db="EMBL/GenBank/DDBJ databases">
        <title>Thauera lacus sp. nov., isolated from an saline lake in Inner Mongolia, China.</title>
        <authorList>
            <person name="Liang Q.-Y."/>
        </authorList>
    </citation>
    <scope>NUCLEOTIDE SEQUENCE [LARGE SCALE GENOMIC DNA]</scope>
    <source>
        <strain evidence="1 2">D20</strain>
    </source>
</reference>
<evidence type="ECO:0000313" key="2">
    <source>
        <dbReference type="Proteomes" id="UP000241193"/>
    </source>
</evidence>
<dbReference type="OrthoDB" id="8557243at2"/>
<comment type="caution">
    <text evidence="1">The sequence shown here is derived from an EMBL/GenBank/DDBJ whole genome shotgun (WGS) entry which is preliminary data.</text>
</comment>
<dbReference type="Proteomes" id="UP000241193">
    <property type="component" value="Unassembled WGS sequence"/>
</dbReference>
<keyword evidence="2" id="KW-1185">Reference proteome</keyword>
<sequence length="308" mass="34137">MNMIGKLRALFGGAQQDEQGVAWHMDRFIEILEPAIFELPDYRSRLEPAAHHAHDYCTRLATAVPGPYAVGHGNHGSDPLISALFPQREDIGTAFGRSVEVRDRIHEFTANGNAEVYALLGMRQRVSAAPRTNGEALPAGWSKPRFADHTVRSLDDSEDAVRQQFAAAAFDSLRHGFLNQVQNLRRCKKLMHSERELLREVASDDDANGADEAHAMLASDLSPGGLLDGLVAWLNAPQAHLRLEMGHDDATVIMPHSDPAQRGLQKLELPALVGADRRRWPICVIRFEREEALAAVSRESVAHRYIVI</sequence>
<organism evidence="1 2">
    <name type="scientific">Pseudothauera lacus</name>
    <dbReference type="NCBI Taxonomy" id="2136175"/>
    <lineage>
        <taxon>Bacteria</taxon>
        <taxon>Pseudomonadati</taxon>
        <taxon>Pseudomonadota</taxon>
        <taxon>Betaproteobacteria</taxon>
        <taxon>Rhodocyclales</taxon>
        <taxon>Zoogloeaceae</taxon>
        <taxon>Pseudothauera</taxon>
    </lineage>
</organism>
<dbReference type="AlphaFoldDB" id="A0A2T4IDZ9"/>
<evidence type="ECO:0000313" key="1">
    <source>
        <dbReference type="EMBL" id="PTD96002.1"/>
    </source>
</evidence>
<dbReference type="EMBL" id="PZKC01000009">
    <property type="protein sequence ID" value="PTD96002.1"/>
    <property type="molecule type" value="Genomic_DNA"/>
</dbReference>
<name>A0A2T4IDZ9_9RHOO</name>
<gene>
    <name evidence="1" type="ORF">C8261_12035</name>
</gene>
<protein>
    <submittedName>
        <fullName evidence="1">Uncharacterized protein</fullName>
    </submittedName>
</protein>
<accession>A0A2T4IDZ9</accession>
<dbReference type="RefSeq" id="WP_107493965.1">
    <property type="nucleotide sequence ID" value="NZ_PZKC01000009.1"/>
</dbReference>
<proteinExistence type="predicted"/>